<evidence type="ECO:0000256" key="1">
    <source>
        <dbReference type="SAM" id="MobiDB-lite"/>
    </source>
</evidence>
<comment type="caution">
    <text evidence="2">The sequence shown here is derived from an EMBL/GenBank/DDBJ whole genome shotgun (WGS) entry which is preliminary data.</text>
</comment>
<dbReference type="EMBL" id="JBBPBN010000040">
    <property type="protein sequence ID" value="KAK8998787.1"/>
    <property type="molecule type" value="Genomic_DNA"/>
</dbReference>
<accession>A0ABR2QDQ2</accession>
<dbReference type="Proteomes" id="UP001396334">
    <property type="component" value="Unassembled WGS sequence"/>
</dbReference>
<name>A0ABR2QDQ2_9ROSI</name>
<proteinExistence type="predicted"/>
<sequence length="243" mass="25927">MIGGIKWLTSLISQIPSMTCLSGDRLGAPLVILSSQRDGASSSLPITQILSSTQGRVLGVFPVQEEPRQVEHVVSANVFNPAMNDSENERHDGDSSAGESFVPQGHNSPLVSVQEESGQLEHVVSDSDFNPAVNDNAYEHHVDINNAGDNLVESLQYSLHGDTENDTSSLAGVTCANDGGTMLTSSSVQTVSASDNQVVVAASTIPEVGGNRHSMITRSKNGIRKPKVLFAIFLVHRFLQGEY</sequence>
<reference evidence="2 3" key="1">
    <citation type="journal article" date="2024" name="G3 (Bethesda)">
        <title>Genome assembly of Hibiscus sabdariffa L. provides insights into metabolisms of medicinal natural products.</title>
        <authorList>
            <person name="Kim T."/>
        </authorList>
    </citation>
    <scope>NUCLEOTIDE SEQUENCE [LARGE SCALE GENOMIC DNA]</scope>
    <source>
        <strain evidence="2">TK-2024</strain>
        <tissue evidence="2">Old leaves</tissue>
    </source>
</reference>
<protein>
    <submittedName>
        <fullName evidence="2">Uncharacterized protein</fullName>
    </submittedName>
</protein>
<feature type="compositionally biased region" description="Polar residues" evidence="1">
    <location>
        <begin position="105"/>
        <end position="117"/>
    </location>
</feature>
<organism evidence="2 3">
    <name type="scientific">Hibiscus sabdariffa</name>
    <name type="common">roselle</name>
    <dbReference type="NCBI Taxonomy" id="183260"/>
    <lineage>
        <taxon>Eukaryota</taxon>
        <taxon>Viridiplantae</taxon>
        <taxon>Streptophyta</taxon>
        <taxon>Embryophyta</taxon>
        <taxon>Tracheophyta</taxon>
        <taxon>Spermatophyta</taxon>
        <taxon>Magnoliopsida</taxon>
        <taxon>eudicotyledons</taxon>
        <taxon>Gunneridae</taxon>
        <taxon>Pentapetalae</taxon>
        <taxon>rosids</taxon>
        <taxon>malvids</taxon>
        <taxon>Malvales</taxon>
        <taxon>Malvaceae</taxon>
        <taxon>Malvoideae</taxon>
        <taxon>Hibiscus</taxon>
    </lineage>
</organism>
<keyword evidence="3" id="KW-1185">Reference proteome</keyword>
<feature type="region of interest" description="Disordered" evidence="1">
    <location>
        <begin position="80"/>
        <end position="118"/>
    </location>
</feature>
<evidence type="ECO:0000313" key="3">
    <source>
        <dbReference type="Proteomes" id="UP001396334"/>
    </source>
</evidence>
<gene>
    <name evidence="2" type="ORF">V6N11_069973</name>
</gene>
<evidence type="ECO:0000313" key="2">
    <source>
        <dbReference type="EMBL" id="KAK8998787.1"/>
    </source>
</evidence>